<dbReference type="PANTHER" id="PTHR34218">
    <property type="entry name" value="PEPTIDASE S45 PENICILLIN AMIDASE"/>
    <property type="match status" value="1"/>
</dbReference>
<accession>A0A370G081</accession>
<keyword evidence="3" id="KW-0865">Zymogen</keyword>
<feature type="transmembrane region" description="Helical" evidence="6">
    <location>
        <begin position="21"/>
        <end position="42"/>
    </location>
</feature>
<dbReference type="AlphaFoldDB" id="A0A370G081"/>
<dbReference type="Gene3D" id="3.60.20.10">
    <property type="entry name" value="Glutamine Phosphoribosylpyrophosphate, subunit 1, domain 1"/>
    <property type="match status" value="1"/>
</dbReference>
<dbReference type="InterPro" id="IPR023343">
    <property type="entry name" value="Penicillin_amidase_dom1"/>
</dbReference>
<sequence length="802" mass="85781">MTTTPTTPVPPHRRARLVLRIAVAVVGLGAVTAGAISGYGVWVLHASRPMLDGTLALPGLEAPVTITRDGEGVPTLTARTRPDLARAMGFLHGQERFFQMDLLRRLGAGELAELVGPAALDLDRTHRLHRFRALAQALLARQDPADRALLAAYTAGVNAGRAAQGHASFEYTLLRVAPTPWRDEDSLLVVYAMYFDLQESDGAGQRLRAALRNRWGADMTAFLDPELTPLDAPIDGSTAPPPAMPATLPARPPAGIAPTPPATLPAPERGSNNFAVAGRLTATGSAMVANDMHLGLMVPNIWYRARQILRPDDTQPPTLDLTGITLPGEPYQIVGTNTHVAWAFTDGYIEAGDLIALDIPPGDPTHYRTPDGLKPFGTARETLCAAHETCHPMAIRTTIWGPVNGQDAEGRPFVWHWSAEDTGAVDYRGIRALESAGSVRAALDAAHRTGLPQENMLAGDRDGHIGWTIIGQVPRRIGLDDRLPHSWADGSHRWDGMLPPSEIPEILDPPDGRLWSANGRVVGGATLAVLGDGGYADGLRAGRIRDDLHARDHFAESDLLAIQTDDHATVLRPWQALLTAAIAARPGRADLAAMAPYVASWGEHARPDSIGYRLVRQYRAHALSLVFGAYAHALPGLPEATPRMPPRAAWAVQRLLTDRPAALLPPGQPSWTAMDDTILNALAAEVRAAGGVSSFRWGTANHVGIHHPLARAVPLLGHMTDPPDLPEAGDTLVPRVAVPGFGASERLVVSPGHEDTALFEMPMGQAANPQTPYYGAGQHAWVTGAARPLLPGTTQWTLTLTP</sequence>
<dbReference type="Proteomes" id="UP000254958">
    <property type="component" value="Unassembled WGS sequence"/>
</dbReference>
<reference evidence="7 10" key="2">
    <citation type="submission" date="2020-04" db="EMBL/GenBank/DDBJ databases">
        <title>Description of novel Gluconacetobacter.</title>
        <authorList>
            <person name="Sombolestani A."/>
        </authorList>
    </citation>
    <scope>NUCLEOTIDE SEQUENCE [LARGE SCALE GENOMIC DNA]</scope>
    <source>
        <strain evidence="7 10">LMG 1382</strain>
    </source>
</reference>
<dbReference type="InterPro" id="IPR014395">
    <property type="entry name" value="Pen/GL7ACA/AHL_acylase"/>
</dbReference>
<feature type="active site" description="Nucleophile" evidence="4">
    <location>
        <position position="271"/>
    </location>
</feature>
<evidence type="ECO:0000313" key="9">
    <source>
        <dbReference type="Proteomes" id="UP000254958"/>
    </source>
</evidence>
<evidence type="ECO:0000256" key="4">
    <source>
        <dbReference type="PIRSR" id="PIRSR001227-1"/>
    </source>
</evidence>
<dbReference type="SUPFAM" id="SSF56235">
    <property type="entry name" value="N-terminal nucleophile aminohydrolases (Ntn hydrolases)"/>
    <property type="match status" value="1"/>
</dbReference>
<name>A0A370G081_GLULI</name>
<dbReference type="Gene3D" id="2.30.120.10">
    <property type="match status" value="1"/>
</dbReference>
<evidence type="ECO:0000313" key="7">
    <source>
        <dbReference type="EMBL" id="MBB2187998.1"/>
    </source>
</evidence>
<dbReference type="PANTHER" id="PTHR34218:SF4">
    <property type="entry name" value="ACYL-HOMOSERINE LACTONE ACYLASE QUIP"/>
    <property type="match status" value="1"/>
</dbReference>
<dbReference type="OrthoDB" id="9760084at2"/>
<keyword evidence="5" id="KW-0479">Metal-binding</keyword>
<dbReference type="GO" id="GO:0046872">
    <property type="term" value="F:metal ion binding"/>
    <property type="evidence" value="ECO:0007669"/>
    <property type="project" value="UniProtKB-KW"/>
</dbReference>
<dbReference type="EMBL" id="JABEQI010000013">
    <property type="protein sequence ID" value="MBB2187998.1"/>
    <property type="molecule type" value="Genomic_DNA"/>
</dbReference>
<comment type="similarity">
    <text evidence="1">Belongs to the peptidase S45 family.</text>
</comment>
<dbReference type="PIRSF" id="PIRSF001227">
    <property type="entry name" value="Pen_acylase"/>
    <property type="match status" value="1"/>
</dbReference>
<evidence type="ECO:0000256" key="3">
    <source>
        <dbReference type="ARBA" id="ARBA00023145"/>
    </source>
</evidence>
<dbReference type="InterPro" id="IPR029055">
    <property type="entry name" value="Ntn_hydrolases_N"/>
</dbReference>
<reference evidence="8 9" key="1">
    <citation type="submission" date="2018-07" db="EMBL/GenBank/DDBJ databases">
        <title>Genomic Encyclopedia of Type Strains, Phase IV (KMG-IV): sequencing the most valuable type-strain genomes for metagenomic binning, comparative biology and taxonomic classification.</title>
        <authorList>
            <person name="Goeker M."/>
        </authorList>
    </citation>
    <scope>NUCLEOTIDE SEQUENCE [LARGE SCALE GENOMIC DNA]</scope>
    <source>
        <strain evidence="8 9">DSM 5603</strain>
    </source>
</reference>
<dbReference type="InterPro" id="IPR043146">
    <property type="entry name" value="Penicillin_amidase_N_B-knob"/>
</dbReference>
<comment type="cofactor">
    <cofactor evidence="5">
        <name>Ca(2+)</name>
        <dbReference type="ChEBI" id="CHEBI:29108"/>
    </cofactor>
    <text evidence="5">Binds 1 Ca(2+) ion per dimer.</text>
</comment>
<dbReference type="GO" id="GO:0017000">
    <property type="term" value="P:antibiotic biosynthetic process"/>
    <property type="evidence" value="ECO:0007669"/>
    <property type="project" value="InterPro"/>
</dbReference>
<keyword evidence="2" id="KW-0378">Hydrolase</keyword>
<keyword evidence="6" id="KW-0472">Membrane</keyword>
<evidence type="ECO:0000313" key="10">
    <source>
        <dbReference type="Proteomes" id="UP000562982"/>
    </source>
</evidence>
<dbReference type="InterPro" id="IPR002692">
    <property type="entry name" value="S45"/>
</dbReference>
<dbReference type="Proteomes" id="UP000562982">
    <property type="component" value="Unassembled WGS sequence"/>
</dbReference>
<dbReference type="Gene3D" id="1.10.439.10">
    <property type="entry name" value="Penicillin Amidohydrolase, domain 1"/>
    <property type="match status" value="1"/>
</dbReference>
<gene>
    <name evidence="8" type="ORF">C7453_11183</name>
    <name evidence="7" type="ORF">HLH32_16785</name>
</gene>
<evidence type="ECO:0000313" key="8">
    <source>
        <dbReference type="EMBL" id="RDI36299.1"/>
    </source>
</evidence>
<organism evidence="8 9">
    <name type="scientific">Gluconacetobacter liquefaciens</name>
    <name type="common">Acetobacter liquefaciens</name>
    <dbReference type="NCBI Taxonomy" id="89584"/>
    <lineage>
        <taxon>Bacteria</taxon>
        <taxon>Pseudomonadati</taxon>
        <taxon>Pseudomonadota</taxon>
        <taxon>Alphaproteobacteria</taxon>
        <taxon>Acetobacterales</taxon>
        <taxon>Acetobacteraceae</taxon>
        <taxon>Gluconacetobacter</taxon>
    </lineage>
</organism>
<comment type="caution">
    <text evidence="8">The sequence shown here is derived from an EMBL/GenBank/DDBJ whole genome shotgun (WGS) entry which is preliminary data.</text>
</comment>
<dbReference type="EMBL" id="QQAW01000011">
    <property type="protein sequence ID" value="RDI36299.1"/>
    <property type="molecule type" value="Genomic_DNA"/>
</dbReference>
<evidence type="ECO:0000256" key="1">
    <source>
        <dbReference type="ARBA" id="ARBA00006586"/>
    </source>
</evidence>
<dbReference type="Gene3D" id="1.10.1400.10">
    <property type="match status" value="1"/>
</dbReference>
<dbReference type="CDD" id="cd03747">
    <property type="entry name" value="Ntn_PGA_like"/>
    <property type="match status" value="1"/>
</dbReference>
<keyword evidence="9" id="KW-1185">Reference proteome</keyword>
<protein>
    <submittedName>
        <fullName evidence="7">Penicillin acylase family protein</fullName>
    </submittedName>
    <submittedName>
        <fullName evidence="8">Penicillin amidase</fullName>
    </submittedName>
</protein>
<dbReference type="GO" id="GO:0016811">
    <property type="term" value="F:hydrolase activity, acting on carbon-nitrogen (but not peptide) bonds, in linear amides"/>
    <property type="evidence" value="ECO:0007669"/>
    <property type="project" value="InterPro"/>
</dbReference>
<feature type="binding site" evidence="5">
    <location>
        <position position="353"/>
    </location>
    <ligand>
        <name>Ca(2+)</name>
        <dbReference type="ChEBI" id="CHEBI:29108"/>
    </ligand>
</feature>
<dbReference type="RefSeq" id="WP_114728751.1">
    <property type="nucleotide sequence ID" value="NZ_BJMI01000047.1"/>
</dbReference>
<keyword evidence="6" id="KW-0812">Transmembrane</keyword>
<evidence type="ECO:0000256" key="2">
    <source>
        <dbReference type="ARBA" id="ARBA00022801"/>
    </source>
</evidence>
<dbReference type="InterPro" id="IPR043147">
    <property type="entry name" value="Penicillin_amidase_A-knob"/>
</dbReference>
<evidence type="ECO:0000256" key="5">
    <source>
        <dbReference type="PIRSR" id="PIRSR001227-2"/>
    </source>
</evidence>
<keyword evidence="6" id="KW-1133">Transmembrane helix</keyword>
<evidence type="ECO:0000256" key="6">
    <source>
        <dbReference type="SAM" id="Phobius"/>
    </source>
</evidence>
<proteinExistence type="inferred from homology"/>
<keyword evidence="5" id="KW-0106">Calcium</keyword>
<dbReference type="Pfam" id="PF01804">
    <property type="entry name" value="Penicil_amidase"/>
    <property type="match status" value="1"/>
</dbReference>